<name>A0AAV4PJX0_CAEEX</name>
<sequence length="98" mass="11289">MKGRILIKDDFLRGVGGGGMLSTTDGRSPTTQDHVFLWKDWGSVDLQKESRKVLFKNLSMKQWIKNIYLRLLFCATTDFKTNRVVVTGVFCEHNLRHS</sequence>
<gene>
    <name evidence="1" type="ORF">CEXT_317381</name>
</gene>
<dbReference type="EMBL" id="BPLR01004649">
    <property type="protein sequence ID" value="GIX96426.1"/>
    <property type="molecule type" value="Genomic_DNA"/>
</dbReference>
<evidence type="ECO:0000313" key="2">
    <source>
        <dbReference type="Proteomes" id="UP001054945"/>
    </source>
</evidence>
<proteinExistence type="predicted"/>
<reference evidence="1 2" key="1">
    <citation type="submission" date="2021-06" db="EMBL/GenBank/DDBJ databases">
        <title>Caerostris extrusa draft genome.</title>
        <authorList>
            <person name="Kono N."/>
            <person name="Arakawa K."/>
        </authorList>
    </citation>
    <scope>NUCLEOTIDE SEQUENCE [LARGE SCALE GENOMIC DNA]</scope>
</reference>
<dbReference type="AlphaFoldDB" id="A0AAV4PJX0"/>
<evidence type="ECO:0000313" key="1">
    <source>
        <dbReference type="EMBL" id="GIX96426.1"/>
    </source>
</evidence>
<keyword evidence="2" id="KW-1185">Reference proteome</keyword>
<accession>A0AAV4PJX0</accession>
<comment type="caution">
    <text evidence="1">The sequence shown here is derived from an EMBL/GenBank/DDBJ whole genome shotgun (WGS) entry which is preliminary data.</text>
</comment>
<organism evidence="1 2">
    <name type="scientific">Caerostris extrusa</name>
    <name type="common">Bark spider</name>
    <name type="synonym">Caerostris bankana</name>
    <dbReference type="NCBI Taxonomy" id="172846"/>
    <lineage>
        <taxon>Eukaryota</taxon>
        <taxon>Metazoa</taxon>
        <taxon>Ecdysozoa</taxon>
        <taxon>Arthropoda</taxon>
        <taxon>Chelicerata</taxon>
        <taxon>Arachnida</taxon>
        <taxon>Araneae</taxon>
        <taxon>Araneomorphae</taxon>
        <taxon>Entelegynae</taxon>
        <taxon>Araneoidea</taxon>
        <taxon>Araneidae</taxon>
        <taxon>Caerostris</taxon>
    </lineage>
</organism>
<dbReference type="Proteomes" id="UP001054945">
    <property type="component" value="Unassembled WGS sequence"/>
</dbReference>
<protein>
    <submittedName>
        <fullName evidence="1">Uncharacterized protein</fullName>
    </submittedName>
</protein>